<dbReference type="Proteomes" id="UP000623958">
    <property type="component" value="Unassembled WGS sequence"/>
</dbReference>
<name>A0A919KH39_9XANT</name>
<reference evidence="1" key="1">
    <citation type="journal article" date="2014" name="Int. J. Syst. Evol. Microbiol.">
        <title>Complete genome sequence of Corynebacterium casei LMG S-19264T (=DSM 44701T), isolated from a smear-ripened cheese.</title>
        <authorList>
            <consortium name="US DOE Joint Genome Institute (JGI-PGF)"/>
            <person name="Walter F."/>
            <person name="Albersmeier A."/>
            <person name="Kalinowski J."/>
            <person name="Ruckert C."/>
        </authorList>
    </citation>
    <scope>NUCLEOTIDE SEQUENCE</scope>
    <source>
        <strain evidence="1">JCM 13306</strain>
    </source>
</reference>
<reference evidence="1" key="2">
    <citation type="submission" date="2020-09" db="EMBL/GenBank/DDBJ databases">
        <authorList>
            <person name="Sun Q."/>
            <person name="Ohkuma M."/>
        </authorList>
    </citation>
    <scope>NUCLEOTIDE SEQUENCE</scope>
    <source>
        <strain evidence="1">JCM 13306</strain>
    </source>
</reference>
<accession>A0A919KH39</accession>
<sequence length="96" mass="10265">MERPLLTTNLILVEPLMFLDANEQDLARQARSMIAAALRAGGNLPEADQDTAIADMAGIVKGMMLSAAARGAMEVPDLEQRILRAVRAYVRATAAA</sequence>
<gene>
    <name evidence="1" type="ORF">GCM10009090_08330</name>
</gene>
<keyword evidence="2" id="KW-1185">Reference proteome</keyword>
<comment type="caution">
    <text evidence="1">The sequence shown here is derived from an EMBL/GenBank/DDBJ whole genome shotgun (WGS) entry which is preliminary data.</text>
</comment>
<organism evidence="1 2">
    <name type="scientific">Xanthomonas boreopolis</name>
    <dbReference type="NCBI Taxonomy" id="86183"/>
    <lineage>
        <taxon>Bacteria</taxon>
        <taxon>Pseudomonadati</taxon>
        <taxon>Pseudomonadota</taxon>
        <taxon>Gammaproteobacteria</taxon>
        <taxon>Lysobacterales</taxon>
        <taxon>Lysobacteraceae</taxon>
        <taxon>Xanthomonas</taxon>
    </lineage>
</organism>
<protein>
    <submittedName>
        <fullName evidence="1">Uncharacterized protein</fullName>
    </submittedName>
</protein>
<evidence type="ECO:0000313" key="2">
    <source>
        <dbReference type="Proteomes" id="UP000623958"/>
    </source>
</evidence>
<evidence type="ECO:0000313" key="1">
    <source>
        <dbReference type="EMBL" id="GHH49207.1"/>
    </source>
</evidence>
<proteinExistence type="predicted"/>
<dbReference type="EMBL" id="BNBA01000004">
    <property type="protein sequence ID" value="GHH49207.1"/>
    <property type="molecule type" value="Genomic_DNA"/>
</dbReference>
<dbReference type="RefSeq" id="WP_434028627.1">
    <property type="nucleotide sequence ID" value="NZ_BNBA01000004.1"/>
</dbReference>
<dbReference type="AlphaFoldDB" id="A0A919KH39"/>